<evidence type="ECO:0000256" key="3">
    <source>
        <dbReference type="ARBA" id="ARBA00023172"/>
    </source>
</evidence>
<evidence type="ECO:0000313" key="5">
    <source>
        <dbReference type="EMBL" id="MDT2514931.1"/>
    </source>
</evidence>
<dbReference type="Proteomes" id="UP001264335">
    <property type="component" value="Unassembled WGS sequence"/>
</dbReference>
<evidence type="ECO:0000256" key="1">
    <source>
        <dbReference type="ARBA" id="ARBA00008857"/>
    </source>
</evidence>
<keyword evidence="2" id="KW-0238">DNA-binding</keyword>
<dbReference type="EMBL" id="JARPWY010000031">
    <property type="protein sequence ID" value="MDT2514931.1"/>
    <property type="molecule type" value="Genomic_DNA"/>
</dbReference>
<dbReference type="InterPro" id="IPR013762">
    <property type="entry name" value="Integrase-like_cat_sf"/>
</dbReference>
<name>A0A2N8PRL0_ENTAV</name>
<dbReference type="EMBL" id="RYZS01000002">
    <property type="protein sequence ID" value="RVU92863.1"/>
    <property type="molecule type" value="Genomic_DNA"/>
</dbReference>
<proteinExistence type="inferred from homology"/>
<dbReference type="InterPro" id="IPR011010">
    <property type="entry name" value="DNA_brk_join_enz"/>
</dbReference>
<organism evidence="6 7">
    <name type="scientific">Enterococcus avium</name>
    <name type="common">Streptococcus avium</name>
    <dbReference type="NCBI Taxonomy" id="33945"/>
    <lineage>
        <taxon>Bacteria</taxon>
        <taxon>Bacillati</taxon>
        <taxon>Bacillota</taxon>
        <taxon>Bacilli</taxon>
        <taxon>Lactobacillales</taxon>
        <taxon>Enterococcaceae</taxon>
        <taxon>Enterococcus</taxon>
    </lineage>
</organism>
<reference evidence="6 7" key="1">
    <citation type="submission" date="2018-12" db="EMBL/GenBank/DDBJ databases">
        <title>A novel vanA-carrying plasmid in a clinical isolate of Enterococcus avium.</title>
        <authorList>
            <person name="Bernasconi O.J."/>
            <person name="Luzzaro F."/>
            <person name="Endimiani A."/>
        </authorList>
    </citation>
    <scope>NUCLEOTIDE SEQUENCE [LARGE SCALE GENOMIC DNA]</scope>
    <source>
        <strain evidence="6 7">LC0559/18</strain>
    </source>
</reference>
<keyword evidence="3" id="KW-0233">DNA recombination</keyword>
<dbReference type="PANTHER" id="PTHR30349">
    <property type="entry name" value="PHAGE INTEGRASE-RELATED"/>
    <property type="match status" value="1"/>
</dbReference>
<comment type="similarity">
    <text evidence="1">Belongs to the 'phage' integrase family.</text>
</comment>
<gene>
    <name evidence="6" type="ORF">EK398_20540</name>
    <name evidence="5" type="ORF">P7D79_11955</name>
</gene>
<dbReference type="Pfam" id="PF00589">
    <property type="entry name" value="Phage_integrase"/>
    <property type="match status" value="1"/>
</dbReference>
<reference evidence="5 8" key="2">
    <citation type="submission" date="2023-03" db="EMBL/GenBank/DDBJ databases">
        <authorList>
            <person name="Shen W."/>
            <person name="Cai J."/>
        </authorList>
    </citation>
    <scope>NUCLEOTIDE SEQUENCE [LARGE SCALE GENOMIC DNA]</scope>
    <source>
        <strain evidence="5 8">Y2</strain>
    </source>
</reference>
<evidence type="ECO:0000313" key="7">
    <source>
        <dbReference type="Proteomes" id="UP000288388"/>
    </source>
</evidence>
<comment type="caution">
    <text evidence="6">The sequence shown here is derived from an EMBL/GenBank/DDBJ whole genome shotgun (WGS) entry which is preliminary data.</text>
</comment>
<accession>A0A2N8PRL0</accession>
<dbReference type="SUPFAM" id="SSF56349">
    <property type="entry name" value="DNA breaking-rejoining enzymes"/>
    <property type="match status" value="1"/>
</dbReference>
<dbReference type="Gene3D" id="1.10.443.10">
    <property type="entry name" value="Intergrase catalytic core"/>
    <property type="match status" value="1"/>
</dbReference>
<evidence type="ECO:0000313" key="6">
    <source>
        <dbReference type="EMBL" id="RVU92863.1"/>
    </source>
</evidence>
<dbReference type="PANTHER" id="PTHR30349:SF41">
    <property type="entry name" value="INTEGRASE_RECOMBINASE PROTEIN MJ0367-RELATED"/>
    <property type="match status" value="1"/>
</dbReference>
<dbReference type="GO" id="GO:0003677">
    <property type="term" value="F:DNA binding"/>
    <property type="evidence" value="ECO:0007669"/>
    <property type="project" value="UniProtKB-KW"/>
</dbReference>
<protein>
    <submittedName>
        <fullName evidence="6">Transposase</fullName>
    </submittedName>
    <submittedName>
        <fullName evidence="5">Tyrosine-type recombinase/integrase</fullName>
    </submittedName>
</protein>
<feature type="domain" description="Tyr recombinase" evidence="4">
    <location>
        <begin position="349"/>
        <end position="552"/>
    </location>
</feature>
<evidence type="ECO:0000313" key="8">
    <source>
        <dbReference type="Proteomes" id="UP001264335"/>
    </source>
</evidence>
<dbReference type="GO" id="GO:0006310">
    <property type="term" value="P:DNA recombination"/>
    <property type="evidence" value="ECO:0007669"/>
    <property type="project" value="UniProtKB-KW"/>
</dbReference>
<dbReference type="AlphaFoldDB" id="A0A2N8PRL0"/>
<dbReference type="InterPro" id="IPR002104">
    <property type="entry name" value="Integrase_catalytic"/>
</dbReference>
<sequence length="697" mass="81858">MEAHFTATYPLHEYEEKLRAILSSYTRKEILADGSVQETLIEDDYLLVNDVWDFNFFVNLPQFRERLLEYRENPANHIFIITFNSVNPILNLELKCLYKLKLFNGEWTAYSSFQKHTHRYRVINFMELCYPECSSLKELNIDEAEEKYISWLRETGIEVIEERKYRTGRPVSIAKVRTAAFLRSAYNSIMHYLDDRPLWTRDVWRLKDFQDVFDFEYHKSSPQGFIRFDSIKNNTLKQILKEYIKDRLLGKRQMSWHSAQDYARTLSRFFNVVSPIGTEKKPIRNLERKDILNFIEWIRCYFAEKKRNGVENHLNGCMGKIQKFLEELQLLEHSEAPKKSIRQLINPEDFPKYTQHRSVNSIPDSVLDQLFRNLNYLHPEVIPIVWIMFKTGLRISDVLSLTNKCLITVNDSPYLQLNISKTKVHNHRIPIDTHLAEIITFLIKKCELETNLDNNPKQYLFVRLSGARRGRPFIQGFVSEELNALAITQNIVGEDGKIYRFRMHEFRHTYAVKLLNNGADILTVQELLAHASPEMTMVYAKYSDDNKRKEFEKVLASGTFEFSQNGLLQKIEPDQLNKENLDSLWQNHKLNAIDNPYGTCMARLNGKCPFTNEPPCLSCNNGNPCKDLAIGLSDLDSEKYQLHIKTMTRTIELLKKNGRMDMLEKNEHLLKKYTDIENKITQGSVIYGRPQRTDRGE</sequence>
<dbReference type="Proteomes" id="UP000288388">
    <property type="component" value="Unassembled WGS sequence"/>
</dbReference>
<dbReference type="InterPro" id="IPR050090">
    <property type="entry name" value="Tyrosine_recombinase_XerCD"/>
</dbReference>
<evidence type="ECO:0000256" key="2">
    <source>
        <dbReference type="ARBA" id="ARBA00023125"/>
    </source>
</evidence>
<dbReference type="RefSeq" id="WP_048718065.1">
    <property type="nucleotide sequence ID" value="NZ_JADPDV010000008.1"/>
</dbReference>
<dbReference type="InterPro" id="IPR004107">
    <property type="entry name" value="Integrase_SAM-like_N"/>
</dbReference>
<dbReference type="Pfam" id="PF02899">
    <property type="entry name" value="Phage_int_SAM_1"/>
    <property type="match status" value="1"/>
</dbReference>
<dbReference type="PROSITE" id="PS51898">
    <property type="entry name" value="TYR_RECOMBINASE"/>
    <property type="match status" value="1"/>
</dbReference>
<evidence type="ECO:0000259" key="4">
    <source>
        <dbReference type="PROSITE" id="PS51898"/>
    </source>
</evidence>
<dbReference type="GO" id="GO:0015074">
    <property type="term" value="P:DNA integration"/>
    <property type="evidence" value="ECO:0007669"/>
    <property type="project" value="InterPro"/>
</dbReference>